<gene>
    <name evidence="6" type="ORF">JIG36_23825</name>
</gene>
<keyword evidence="7" id="KW-1185">Reference proteome</keyword>
<dbReference type="Pfam" id="PF22907">
    <property type="entry name" value="Ams1-like_1st"/>
    <property type="match status" value="1"/>
</dbReference>
<dbReference type="InterPro" id="IPR011330">
    <property type="entry name" value="Glyco_hydro/deAcase_b/a-brl"/>
</dbReference>
<comment type="similarity">
    <text evidence="1">Belongs to the glycosyl hydrolase 38 family.</text>
</comment>
<dbReference type="RefSeq" id="WP_203378582.1">
    <property type="nucleotide sequence ID" value="NZ_JAENHP010000007.1"/>
</dbReference>
<dbReference type="InterPro" id="IPR015341">
    <property type="entry name" value="Glyco_hydro_38_cen"/>
</dbReference>
<keyword evidence="4" id="KW-0326">Glycosidase</keyword>
<keyword evidence="2" id="KW-0479">Metal-binding</keyword>
<dbReference type="SUPFAM" id="SSF88713">
    <property type="entry name" value="Glycoside hydrolase/deacetylase"/>
    <property type="match status" value="1"/>
</dbReference>
<dbReference type="Pfam" id="PF01074">
    <property type="entry name" value="Glyco_hydro_38N"/>
    <property type="match status" value="1"/>
</dbReference>
<keyword evidence="3" id="KW-0378">Hydrolase</keyword>
<dbReference type="SUPFAM" id="SSF88688">
    <property type="entry name" value="Families 57/38 glycoside transferase middle domain"/>
    <property type="match status" value="1"/>
</dbReference>
<dbReference type="PANTHER" id="PTHR46017">
    <property type="entry name" value="ALPHA-MANNOSIDASE 2C1"/>
    <property type="match status" value="1"/>
</dbReference>
<evidence type="ECO:0000259" key="5">
    <source>
        <dbReference type="SMART" id="SM00872"/>
    </source>
</evidence>
<feature type="domain" description="Glycoside hydrolase family 38 central" evidence="5">
    <location>
        <begin position="513"/>
        <end position="591"/>
    </location>
</feature>
<evidence type="ECO:0000256" key="3">
    <source>
        <dbReference type="ARBA" id="ARBA00022801"/>
    </source>
</evidence>
<dbReference type="SMART" id="SM00872">
    <property type="entry name" value="Alpha-mann_mid"/>
    <property type="match status" value="1"/>
</dbReference>
<dbReference type="InterPro" id="IPR028995">
    <property type="entry name" value="Glyco_hydro_57/38_cen_sf"/>
</dbReference>
<dbReference type="InterPro" id="IPR027291">
    <property type="entry name" value="Glyco_hydro_38_N_sf"/>
</dbReference>
<comment type="caution">
    <text evidence="6">The sequence shown here is derived from an EMBL/GenBank/DDBJ whole genome shotgun (WGS) entry which is preliminary data.</text>
</comment>
<accession>A0ABS2AFN9</accession>
<dbReference type="InterPro" id="IPR041147">
    <property type="entry name" value="GH38_C"/>
</dbReference>
<organism evidence="6 7">
    <name type="scientific">Paractinoplanes ovalisporus</name>
    <dbReference type="NCBI Taxonomy" id="2810368"/>
    <lineage>
        <taxon>Bacteria</taxon>
        <taxon>Bacillati</taxon>
        <taxon>Actinomycetota</taxon>
        <taxon>Actinomycetes</taxon>
        <taxon>Micromonosporales</taxon>
        <taxon>Micromonosporaceae</taxon>
        <taxon>Paractinoplanes</taxon>
    </lineage>
</organism>
<dbReference type="Pfam" id="PF07748">
    <property type="entry name" value="Glyco_hydro_38C"/>
    <property type="match status" value="1"/>
</dbReference>
<dbReference type="InterPro" id="IPR054723">
    <property type="entry name" value="Ams1-like_N"/>
</dbReference>
<evidence type="ECO:0000256" key="1">
    <source>
        <dbReference type="ARBA" id="ARBA00009792"/>
    </source>
</evidence>
<dbReference type="InterPro" id="IPR000602">
    <property type="entry name" value="Glyco_hydro_38_N"/>
</dbReference>
<sequence>MHNNDDISIARARRALLERIWPAVHAERIALDVEVSVLPGEPIPPRDAIAGTFEPYRVGTPWGRAWGTTWFRVRAEVPPEWAGRRVEAILDLGFDHPRPGFQCEGLVYRPDGTEVKSVNPQNHWVRVDGDAVDLYVEAASNPVILVGRQFHATWQGDLGTASDRPLYTTRAMDLAVFEPEVHALALDVDVLLGLQGELPEGPRRARVLQALDDGLDLLDPRDIVGSAPAVRERLRPVLESPAEASAHRIAAVGHAHIDSAWLWPVRETERKVARTVSSMLALIEETDSYVFGMSSAQQYDWIRRTRPDLWRRVVDAVRAGRLLPLGGMWVESDTVMPSGESLVRQFLYGQRFFEREFGIRSRGVWLPDSFGYSPALPQLLRRAGFEWFFTQKISWNQTNDFPHHAFVWEGIDGTGVLTHFPPMDTYEAELSGAELGRAARKFRENRIAPASIAPTGHGDGGGGTTREMVGRQQRTADLEGSARVEWRHPDEFFAELATLEDRLPRWSGELYLELHRGTLTTQHAMKQGNRRLEHLLAEAEMWAASANLVRGADYPYGKLDAIWEAVLLNQFHDILPGTSIAWVHREAREQYAELAERAEALIARSLGELVGTGDMNLTARASGAVDPARPVTEPARPREDEDGWLLENDLVRVRVDRRGLITSAVDLGTGRDAVLPGRAANLLQVHDDRPNQWDAWDVDRFYRNSRTDVIDVTAISTGPGVITVDRPLSAVSRVRQTISLDGRVVRLEQETHWNEDERFLKLSFPLDVRAEQSVAETQFGVVSRPTHTNTSWEDAQFETSMHRFVLVEEPGFGVAVVNESSHGYDITRVRSDHGWGVDLRLSLLRAPIFPDPGTDRGFHRHEFGLVIGADITGALRAATALGHPDRPLRGARTVEPIVRLEGEGLAISTVKAAADRSGDIIVRLHEHTGARARGRLILNFPAGAARTVTLLEEPLDPGRSDLAVELGPFEVQTWRITPAPAV</sequence>
<dbReference type="Pfam" id="PF17677">
    <property type="entry name" value="Glyco_hydro38C2"/>
    <property type="match status" value="1"/>
</dbReference>
<dbReference type="Proteomes" id="UP000632138">
    <property type="component" value="Unassembled WGS sequence"/>
</dbReference>
<dbReference type="Gene3D" id="2.70.98.30">
    <property type="entry name" value="Golgi alpha-mannosidase II, domain 4"/>
    <property type="match status" value="1"/>
</dbReference>
<dbReference type="EMBL" id="JAENHP010000007">
    <property type="protein sequence ID" value="MBM2618590.1"/>
    <property type="molecule type" value="Genomic_DNA"/>
</dbReference>
<evidence type="ECO:0000313" key="7">
    <source>
        <dbReference type="Proteomes" id="UP000632138"/>
    </source>
</evidence>
<dbReference type="SUPFAM" id="SSF74650">
    <property type="entry name" value="Galactose mutarotase-like"/>
    <property type="match status" value="1"/>
</dbReference>
<evidence type="ECO:0000256" key="4">
    <source>
        <dbReference type="ARBA" id="ARBA00023295"/>
    </source>
</evidence>
<proteinExistence type="inferred from homology"/>
<dbReference type="InterPro" id="IPR011682">
    <property type="entry name" value="Glyco_hydro_38_C"/>
</dbReference>
<dbReference type="Pfam" id="PF09261">
    <property type="entry name" value="Alpha-mann_mid"/>
    <property type="match status" value="1"/>
</dbReference>
<reference evidence="6 7" key="1">
    <citation type="submission" date="2021-01" db="EMBL/GenBank/DDBJ databases">
        <title>Actinoplanes sp. nov. LDG1-06 isolated from lichen.</title>
        <authorList>
            <person name="Saeng-In P."/>
            <person name="Phongsopitanun W."/>
            <person name="Kanchanasin P."/>
            <person name="Yuki M."/>
            <person name="Kudo T."/>
            <person name="Ohkuma M."/>
            <person name="Tanasupawat S."/>
        </authorList>
    </citation>
    <scope>NUCLEOTIDE SEQUENCE [LARGE SCALE GENOMIC DNA]</scope>
    <source>
        <strain evidence="6 7">LDG1-06</strain>
    </source>
</reference>
<name>A0ABS2AFN9_9ACTN</name>
<dbReference type="PANTHER" id="PTHR46017:SF1">
    <property type="entry name" value="ALPHA-MANNOSIDASE 2C1"/>
    <property type="match status" value="1"/>
</dbReference>
<protein>
    <submittedName>
        <fullName evidence="6">Alpha-mannosidase</fullName>
    </submittedName>
</protein>
<dbReference type="InterPro" id="IPR011013">
    <property type="entry name" value="Gal_mutarotase_sf_dom"/>
</dbReference>
<evidence type="ECO:0000256" key="2">
    <source>
        <dbReference type="ARBA" id="ARBA00022723"/>
    </source>
</evidence>
<dbReference type="InterPro" id="IPR037094">
    <property type="entry name" value="Glyco_hydro_38_cen_sf"/>
</dbReference>
<dbReference type="Gene3D" id="1.20.1270.50">
    <property type="entry name" value="Glycoside hydrolase family 38, central domain"/>
    <property type="match status" value="1"/>
</dbReference>
<evidence type="ECO:0000313" key="6">
    <source>
        <dbReference type="EMBL" id="MBM2618590.1"/>
    </source>
</evidence>
<dbReference type="CDD" id="cd10789">
    <property type="entry name" value="GH38N_AMII_ER_cytosolic"/>
    <property type="match status" value="1"/>
</dbReference>
<dbReference type="Gene3D" id="3.20.110.10">
    <property type="entry name" value="Glycoside hydrolase 38, N terminal domain"/>
    <property type="match status" value="1"/>
</dbReference>